<dbReference type="OrthoDB" id="436637at2759"/>
<proteinExistence type="predicted"/>
<feature type="compositionally biased region" description="Polar residues" evidence="6">
    <location>
        <begin position="858"/>
        <end position="867"/>
    </location>
</feature>
<dbReference type="InterPro" id="IPR018846">
    <property type="entry name" value="Beta-prop_RSE1/DDB1/CPSF1_1st"/>
</dbReference>
<evidence type="ECO:0000256" key="1">
    <source>
        <dbReference type="ARBA" id="ARBA00004123"/>
    </source>
</evidence>
<evidence type="ECO:0000256" key="2">
    <source>
        <dbReference type="ARBA" id="ARBA00022664"/>
    </source>
</evidence>
<name>X6NPX8_RETFI</name>
<organism evidence="10 11">
    <name type="scientific">Reticulomyxa filosa</name>
    <dbReference type="NCBI Taxonomy" id="46433"/>
    <lineage>
        <taxon>Eukaryota</taxon>
        <taxon>Sar</taxon>
        <taxon>Rhizaria</taxon>
        <taxon>Retaria</taxon>
        <taxon>Foraminifera</taxon>
        <taxon>Monothalamids</taxon>
        <taxon>Reticulomyxidae</taxon>
        <taxon>Reticulomyxa</taxon>
    </lineage>
</organism>
<comment type="caution">
    <text evidence="10">The sequence shown here is derived from an EMBL/GenBank/DDBJ whole genome shotgun (WGS) entry which is preliminary data.</text>
</comment>
<reference evidence="10 11" key="1">
    <citation type="journal article" date="2013" name="Curr. Biol.">
        <title>The Genome of the Foraminiferan Reticulomyxa filosa.</title>
        <authorList>
            <person name="Glockner G."/>
            <person name="Hulsmann N."/>
            <person name="Schleicher M."/>
            <person name="Noegel A.A."/>
            <person name="Eichinger L."/>
            <person name="Gallinger C."/>
            <person name="Pawlowski J."/>
            <person name="Sierra R."/>
            <person name="Euteneuer U."/>
            <person name="Pillet L."/>
            <person name="Moustafa A."/>
            <person name="Platzer M."/>
            <person name="Groth M."/>
            <person name="Szafranski K."/>
            <person name="Schliwa M."/>
        </authorList>
    </citation>
    <scope>NUCLEOTIDE SEQUENCE [LARGE SCALE GENOMIC DNA]</scope>
</reference>
<dbReference type="Gene3D" id="2.130.10.10">
    <property type="entry name" value="YVTN repeat-like/Quinoprotein amine dehydrogenase"/>
    <property type="match status" value="3"/>
</dbReference>
<dbReference type="Pfam" id="PF23726">
    <property type="entry name" value="Beta-prop_RSE1_2nd"/>
    <property type="match status" value="1"/>
</dbReference>
<keyword evidence="5" id="KW-0539">Nucleus</keyword>
<comment type="subcellular location">
    <subcellularLocation>
        <location evidence="1">Nucleus</location>
    </subcellularLocation>
</comment>
<dbReference type="InterPro" id="IPR015943">
    <property type="entry name" value="WD40/YVTN_repeat-like_dom_sf"/>
</dbReference>
<dbReference type="InterPro" id="IPR036322">
    <property type="entry name" value="WD40_repeat_dom_sf"/>
</dbReference>
<gene>
    <name evidence="10" type="ORF">RFI_08783</name>
</gene>
<dbReference type="InterPro" id="IPR050358">
    <property type="entry name" value="RSE1/DDB1/CFT1"/>
</dbReference>
<dbReference type="Pfam" id="PF03178">
    <property type="entry name" value="CPSF_A"/>
    <property type="match status" value="1"/>
</dbReference>
<dbReference type="FunFam" id="2.130.10.10:FF:001143">
    <property type="entry name" value="Pre-mRNA-splicing factor rse-1, putative"/>
    <property type="match status" value="1"/>
</dbReference>
<feature type="compositionally biased region" description="Basic and acidic residues" evidence="6">
    <location>
        <begin position="872"/>
        <end position="883"/>
    </location>
</feature>
<dbReference type="PANTHER" id="PTHR10644">
    <property type="entry name" value="DNA REPAIR/RNA PROCESSING CPSF FAMILY"/>
    <property type="match status" value="1"/>
</dbReference>
<keyword evidence="2" id="KW-0507">mRNA processing</keyword>
<dbReference type="OMA" id="PRATGHW"/>
<evidence type="ECO:0008006" key="12">
    <source>
        <dbReference type="Google" id="ProtNLM"/>
    </source>
</evidence>
<dbReference type="GO" id="GO:0005681">
    <property type="term" value="C:spliceosomal complex"/>
    <property type="evidence" value="ECO:0007669"/>
    <property type="project" value="UniProtKB-KW"/>
</dbReference>
<evidence type="ECO:0000256" key="6">
    <source>
        <dbReference type="SAM" id="MobiDB-lite"/>
    </source>
</evidence>
<evidence type="ECO:0000313" key="11">
    <source>
        <dbReference type="Proteomes" id="UP000023152"/>
    </source>
</evidence>
<dbReference type="EMBL" id="ASPP01006716">
    <property type="protein sequence ID" value="ETO28350.1"/>
    <property type="molecule type" value="Genomic_DNA"/>
</dbReference>
<keyword evidence="4" id="KW-0508">mRNA splicing</keyword>
<dbReference type="AlphaFoldDB" id="X6NPX8"/>
<keyword evidence="3" id="KW-0747">Spliceosome</keyword>
<dbReference type="Pfam" id="PF10433">
    <property type="entry name" value="Beta-prop_RSE1_1st"/>
    <property type="match status" value="1"/>
</dbReference>
<dbReference type="Proteomes" id="UP000023152">
    <property type="component" value="Unassembled WGS sequence"/>
</dbReference>
<dbReference type="SUPFAM" id="SSF50978">
    <property type="entry name" value="WD40 repeat-like"/>
    <property type="match status" value="1"/>
</dbReference>
<dbReference type="GO" id="GO:0006397">
    <property type="term" value="P:mRNA processing"/>
    <property type="evidence" value="ECO:0007669"/>
    <property type="project" value="UniProtKB-KW"/>
</dbReference>
<evidence type="ECO:0000259" key="9">
    <source>
        <dbReference type="Pfam" id="PF23726"/>
    </source>
</evidence>
<evidence type="ECO:0000256" key="4">
    <source>
        <dbReference type="ARBA" id="ARBA00023187"/>
    </source>
</evidence>
<feature type="domain" description="RSE1/DDB1/CPSF1 C-terminal" evidence="7">
    <location>
        <begin position="893"/>
        <end position="1149"/>
    </location>
</feature>
<dbReference type="InterPro" id="IPR004871">
    <property type="entry name" value="RSE1/DDB1/CPSF1_C"/>
</dbReference>
<dbReference type="GO" id="GO:0003676">
    <property type="term" value="F:nucleic acid binding"/>
    <property type="evidence" value="ECO:0007669"/>
    <property type="project" value="InterPro"/>
</dbReference>
<evidence type="ECO:0000256" key="5">
    <source>
        <dbReference type="ARBA" id="ARBA00023242"/>
    </source>
</evidence>
<sequence length="1233" mass="140047">MDIRNSEFQKSCKFFQIFAIYFVEPKRKLVLKSIYGNFSSSRAQEIIISRGKILELLRPDDESGRIDKNSQKKKKEDKKNESTKILILQYNPEKNLFTKIHEETYGKSGCRRIVPGQYIATDPHGRAVMIGAVEQSKFVYILNRDSNAKLLISSPLEAHKSNTIVFDMCGIDVGFDNPMFACLEIDYEDVERELQEDMTADVNAHKLLTYYELDLGLNHVSRKSAEEVLQLLYLFVDSGANLLIPVPGGDDGPGGVLVCAENWIIYHSMDSENDPIRVMLPRRYGYVEEQTLLITSHATHKQKDLFFFLLQSEMGDLYKVSLNYQGDEVHDVIVKYFDTTPVASAMCVLKSGYLFLASEFSNHYLFTFTGIGEDDDSIESKRDTKTFEYFNPRPLRNLKHTDEMYSLAPITDMLVDELLGEETPQLYCLCGRGSRSTLRILKHGLPVTEMASAPVPGQTRGIWVVHENAKDEFHKYIVLSFVDSTMVLSIGESVEEVTGTGFLNDTATVHVALLGDNIFLQVYSKGLRLPVFTFDFVLKKIQHNTIHQNRLIYPGVRVKEWQPPANKKILNCTTNQRQVVISLTGGMIVSFELDNYDNLLELTRKEMNKDVIDLAVAPLSTGTNRARWLGVALNDNTVRILSLDPNSPLELKTTQILPGEGPQGKPSSVLFQYLQTSADIHSSKLFLFVGMQIGSVIRLMIDPNSGNISDKRERLLGSRAVRLCTAFIRGENAVVALSSRTWVTYSYQSRLLTVPLSCEHLDMLSYFSSGQCPEGLVSIARKTLRILVLENLGESFNQFIYPLRYTPRKLVVHPQTKHLIIIESDHKAYTYAQRRELQRAIEETDTNDMAMKDGNSGGNATETNDLSMNEDGNEKLEGDENETKTGKLDETFVVSIFEFEDNEAAFSMALVQFSKFGQEYLLVVGTAMDYQLFPKHISAAHINVYRFVKSKKLELIHKTSVHEIPLAFCPYQGKLLAGIGRILRLYDIGKKQLLKKCENKNFSQMINKLFVDRNRIYVGDMCAGFYYAVYRENAHSISVYADNVISKHVICATSLDYDTLCIGDRFGNINLCRLDLKDDETDETTMAQNKFISYLNAAPKKLTDICQFHVGEMITSVVKCRLMPQGEEVIVYSTLMGSLGVLVPFKTKTVVFIRVHTLLFFYPSYQFIYFALFCSPKTNFRVPGRRESVCYCQKDGTNENMCPLRFGIINLFLKLLYYSPNISYKKHFVLSFV</sequence>
<feature type="region of interest" description="Disordered" evidence="6">
    <location>
        <begin position="845"/>
        <end position="883"/>
    </location>
</feature>
<feature type="domain" description="RSE1/DDB1/CPSF1 first beta-propeller" evidence="8">
    <location>
        <begin position="82"/>
        <end position="383"/>
    </location>
</feature>
<evidence type="ECO:0000259" key="7">
    <source>
        <dbReference type="Pfam" id="PF03178"/>
    </source>
</evidence>
<accession>X6NPX8</accession>
<dbReference type="InterPro" id="IPR058543">
    <property type="entry name" value="Beta-prop_RSE1/DDB1/CPSF1_2nd"/>
</dbReference>
<evidence type="ECO:0000259" key="8">
    <source>
        <dbReference type="Pfam" id="PF10433"/>
    </source>
</evidence>
<feature type="domain" description="RSE1/DDB1/CPSF1 second beta-propeller" evidence="9">
    <location>
        <begin position="448"/>
        <end position="788"/>
    </location>
</feature>
<protein>
    <recommendedName>
        <fullName evidence="12">Splicing factor 3B subunit 3</fullName>
    </recommendedName>
</protein>
<dbReference type="GO" id="GO:0008380">
    <property type="term" value="P:RNA splicing"/>
    <property type="evidence" value="ECO:0007669"/>
    <property type="project" value="UniProtKB-KW"/>
</dbReference>
<keyword evidence="11" id="KW-1185">Reference proteome</keyword>
<evidence type="ECO:0000313" key="10">
    <source>
        <dbReference type="EMBL" id="ETO28350.1"/>
    </source>
</evidence>
<evidence type="ECO:0000256" key="3">
    <source>
        <dbReference type="ARBA" id="ARBA00022728"/>
    </source>
</evidence>